<evidence type="ECO:0000256" key="4">
    <source>
        <dbReference type="ARBA" id="ARBA00022989"/>
    </source>
</evidence>
<evidence type="ECO:0000256" key="9">
    <source>
        <dbReference type="SAM" id="MobiDB-lite"/>
    </source>
</evidence>
<dbReference type="Pfam" id="PF00001">
    <property type="entry name" value="7tm_1"/>
    <property type="match status" value="1"/>
</dbReference>
<dbReference type="AlphaFoldDB" id="A0A9D4NB06"/>
<keyword evidence="2" id="KW-1003">Cell membrane</keyword>
<dbReference type="InterPro" id="IPR000276">
    <property type="entry name" value="GPCR_Rhodpsn"/>
</dbReference>
<feature type="transmembrane region" description="Helical" evidence="10">
    <location>
        <begin position="148"/>
        <end position="172"/>
    </location>
</feature>
<dbReference type="Proteomes" id="UP000828390">
    <property type="component" value="Unassembled WGS sequence"/>
</dbReference>
<dbReference type="OrthoDB" id="6286111at2759"/>
<feature type="transmembrane region" description="Helical" evidence="10">
    <location>
        <begin position="70"/>
        <end position="94"/>
    </location>
</feature>
<reference evidence="12" key="2">
    <citation type="submission" date="2020-11" db="EMBL/GenBank/DDBJ databases">
        <authorList>
            <person name="McCartney M.A."/>
            <person name="Auch B."/>
            <person name="Kono T."/>
            <person name="Mallez S."/>
            <person name="Becker A."/>
            <person name="Gohl D.M."/>
            <person name="Silverstein K.A.T."/>
            <person name="Koren S."/>
            <person name="Bechman K.B."/>
            <person name="Herman A."/>
            <person name="Abrahante J.E."/>
            <person name="Garbe J."/>
        </authorList>
    </citation>
    <scope>NUCLEOTIDE SEQUENCE</scope>
    <source>
        <strain evidence="12">Duluth1</strain>
        <tissue evidence="12">Whole animal</tissue>
    </source>
</reference>
<gene>
    <name evidence="12" type="ORF">DPMN_015174</name>
</gene>
<dbReference type="GO" id="GO:0005886">
    <property type="term" value="C:plasma membrane"/>
    <property type="evidence" value="ECO:0007669"/>
    <property type="project" value="UniProtKB-SubCell"/>
</dbReference>
<comment type="caution">
    <text evidence="12">The sequence shown here is derived from an EMBL/GenBank/DDBJ whole genome shotgun (WGS) entry which is preliminary data.</text>
</comment>
<comment type="subcellular location">
    <subcellularLocation>
        <location evidence="1">Cell membrane</location>
        <topology evidence="1">Multi-pass membrane protein</topology>
    </subcellularLocation>
</comment>
<protein>
    <recommendedName>
        <fullName evidence="11">G-protein coupled receptors family 1 profile domain-containing protein</fullName>
    </recommendedName>
</protein>
<keyword evidence="6 10" id="KW-0472">Membrane</keyword>
<evidence type="ECO:0000256" key="3">
    <source>
        <dbReference type="ARBA" id="ARBA00022692"/>
    </source>
</evidence>
<dbReference type="EMBL" id="JAIWYP010000001">
    <property type="protein sequence ID" value="KAH3891085.1"/>
    <property type="molecule type" value="Genomic_DNA"/>
</dbReference>
<name>A0A9D4NB06_DREPO</name>
<evidence type="ECO:0000256" key="1">
    <source>
        <dbReference type="ARBA" id="ARBA00004651"/>
    </source>
</evidence>
<keyword evidence="8" id="KW-0807">Transducer</keyword>
<dbReference type="InterPro" id="IPR017452">
    <property type="entry name" value="GPCR_Rhodpsn_7TM"/>
</dbReference>
<keyword evidence="13" id="KW-1185">Reference proteome</keyword>
<feature type="region of interest" description="Disordered" evidence="9">
    <location>
        <begin position="249"/>
        <end position="270"/>
    </location>
</feature>
<evidence type="ECO:0000259" key="11">
    <source>
        <dbReference type="PROSITE" id="PS50262"/>
    </source>
</evidence>
<organism evidence="12 13">
    <name type="scientific">Dreissena polymorpha</name>
    <name type="common">Zebra mussel</name>
    <name type="synonym">Mytilus polymorpha</name>
    <dbReference type="NCBI Taxonomy" id="45954"/>
    <lineage>
        <taxon>Eukaryota</taxon>
        <taxon>Metazoa</taxon>
        <taxon>Spiralia</taxon>
        <taxon>Lophotrochozoa</taxon>
        <taxon>Mollusca</taxon>
        <taxon>Bivalvia</taxon>
        <taxon>Autobranchia</taxon>
        <taxon>Heteroconchia</taxon>
        <taxon>Euheterodonta</taxon>
        <taxon>Imparidentia</taxon>
        <taxon>Neoheterodontei</taxon>
        <taxon>Myida</taxon>
        <taxon>Dreissenoidea</taxon>
        <taxon>Dreissenidae</taxon>
        <taxon>Dreissena</taxon>
    </lineage>
</organism>
<keyword evidence="3 10" id="KW-0812">Transmembrane</keyword>
<dbReference type="SUPFAM" id="SSF81321">
    <property type="entry name" value="Family A G protein-coupled receptor-like"/>
    <property type="match status" value="1"/>
</dbReference>
<dbReference type="Gene3D" id="1.20.1070.10">
    <property type="entry name" value="Rhodopsin 7-helix transmembrane proteins"/>
    <property type="match status" value="2"/>
</dbReference>
<evidence type="ECO:0000256" key="7">
    <source>
        <dbReference type="ARBA" id="ARBA00023170"/>
    </source>
</evidence>
<reference evidence="12" key="1">
    <citation type="journal article" date="2019" name="bioRxiv">
        <title>The Genome of the Zebra Mussel, Dreissena polymorpha: A Resource for Invasive Species Research.</title>
        <authorList>
            <person name="McCartney M.A."/>
            <person name="Auch B."/>
            <person name="Kono T."/>
            <person name="Mallez S."/>
            <person name="Zhang Y."/>
            <person name="Obille A."/>
            <person name="Becker A."/>
            <person name="Abrahante J.E."/>
            <person name="Garbe J."/>
            <person name="Badalamenti J.P."/>
            <person name="Herman A."/>
            <person name="Mangelson H."/>
            <person name="Liachko I."/>
            <person name="Sullivan S."/>
            <person name="Sone E.D."/>
            <person name="Koren S."/>
            <person name="Silverstein K.A.T."/>
            <person name="Beckman K.B."/>
            <person name="Gohl D.M."/>
        </authorList>
    </citation>
    <scope>NUCLEOTIDE SEQUENCE</scope>
    <source>
        <strain evidence="12">Duluth1</strain>
        <tissue evidence="12">Whole animal</tissue>
    </source>
</reference>
<keyword evidence="7" id="KW-0675">Receptor</keyword>
<sequence length="470" mass="53438">MNTTQIPWNVTTTNGNMDVQLSHTWNIPFAAKLVAILVLSINLLLGSSSNCILIIIINNSPTLKTPANSHLINICANNLILCLSMLLSLISILLPTNYKTNTTILTGFHIFLTFNCFLQYWGTFASISYYRSKIVNSPSLVVKRRRQIISRCLVMSWVTSVLVSLMVCLAHIEYDVYACRSINPFQNTFMYCQGNNKMSSQQLGIIMISLIIFIAMFVIICTSYQKVFKALNKTNTFGRNRVFPLSTRSASLPSEGERSNCSPQDDGSKMVHSSHRERVVYTISRNSGTDEFIVHYTRNDSINMLSFEDILALENPILASQLRKQIVQKRNVYLTRSNASNTSVKSKCPDFTDISASADLQRFQNLKNNSALRNHFIRRDRMGFNSATRNSLVMLASFVVCSLPMFVCEIPTVLTSQSESHRVLILMFTELVFCLNAPIYPLWYLVQNKRVRKCLLRVMDTICMSLRIRR</sequence>
<evidence type="ECO:0000313" key="13">
    <source>
        <dbReference type="Proteomes" id="UP000828390"/>
    </source>
</evidence>
<evidence type="ECO:0000256" key="5">
    <source>
        <dbReference type="ARBA" id="ARBA00023040"/>
    </source>
</evidence>
<evidence type="ECO:0000256" key="2">
    <source>
        <dbReference type="ARBA" id="ARBA00022475"/>
    </source>
</evidence>
<feature type="transmembrane region" description="Helical" evidence="10">
    <location>
        <begin position="106"/>
        <end position="127"/>
    </location>
</feature>
<dbReference type="PRINTS" id="PR00237">
    <property type="entry name" value="GPCRRHODOPSN"/>
</dbReference>
<dbReference type="PROSITE" id="PS50262">
    <property type="entry name" value="G_PROTEIN_RECEP_F1_2"/>
    <property type="match status" value="1"/>
</dbReference>
<dbReference type="GO" id="GO:0016493">
    <property type="term" value="F:C-C chemokine receptor activity"/>
    <property type="evidence" value="ECO:0007669"/>
    <property type="project" value="TreeGrafter"/>
</dbReference>
<dbReference type="PANTHER" id="PTHR24228:SF55">
    <property type="entry name" value="G-PROTEIN COUPLED RECEPTOR 75-RELATED"/>
    <property type="match status" value="1"/>
</dbReference>
<feature type="transmembrane region" description="Helical" evidence="10">
    <location>
        <begin position="203"/>
        <end position="224"/>
    </location>
</feature>
<evidence type="ECO:0000256" key="8">
    <source>
        <dbReference type="ARBA" id="ARBA00023224"/>
    </source>
</evidence>
<evidence type="ECO:0000256" key="10">
    <source>
        <dbReference type="SAM" id="Phobius"/>
    </source>
</evidence>
<feature type="transmembrane region" description="Helical" evidence="10">
    <location>
        <begin position="391"/>
        <end position="412"/>
    </location>
</feature>
<keyword evidence="4 10" id="KW-1133">Transmembrane helix</keyword>
<evidence type="ECO:0000313" key="12">
    <source>
        <dbReference type="EMBL" id="KAH3891085.1"/>
    </source>
</evidence>
<proteinExistence type="predicted"/>
<feature type="transmembrane region" description="Helical" evidence="10">
    <location>
        <begin position="33"/>
        <end position="58"/>
    </location>
</feature>
<accession>A0A9D4NB06</accession>
<evidence type="ECO:0000256" key="6">
    <source>
        <dbReference type="ARBA" id="ARBA00023136"/>
    </source>
</evidence>
<dbReference type="PANTHER" id="PTHR24228">
    <property type="entry name" value="B2 BRADYKININ RECEPTOR/ANGIOTENSIN II RECEPTOR"/>
    <property type="match status" value="1"/>
</dbReference>
<keyword evidence="5" id="KW-0297">G-protein coupled receptor</keyword>
<feature type="transmembrane region" description="Helical" evidence="10">
    <location>
        <begin position="424"/>
        <end position="446"/>
    </location>
</feature>
<feature type="domain" description="G-protein coupled receptors family 1 profile" evidence="11">
    <location>
        <begin position="49"/>
        <end position="444"/>
    </location>
</feature>